<name>A0A1M6Q0T5_MEGEL</name>
<dbReference type="AlphaFoldDB" id="A0A1M6Q0T5"/>
<evidence type="ECO:0000313" key="2">
    <source>
        <dbReference type="Proteomes" id="UP000238358"/>
    </source>
</evidence>
<protein>
    <submittedName>
        <fullName evidence="1">Uncharacterized protein</fullName>
    </submittedName>
</protein>
<evidence type="ECO:0000313" key="1">
    <source>
        <dbReference type="EMBL" id="AVO26489.1"/>
    </source>
</evidence>
<sequence length="72" mass="8101">MNRILRFLRNLDKRKLIFILQRASAVLLPIRPYPECGRSGHCPCPAVKHRPMQGIAIGGQTASVEIGTRTEF</sequence>
<dbReference type="EMBL" id="CP027569">
    <property type="protein sequence ID" value="AVO26489.1"/>
    <property type="molecule type" value="Genomic_DNA"/>
</dbReference>
<gene>
    <name evidence="1" type="ORF">C6Y28_01985</name>
</gene>
<accession>A0A1M6Q0T5</accession>
<reference evidence="1 2" key="1">
    <citation type="journal article" date="2018" name="Genome Announc.">
        <title>Complete genomes of two Megasphaera elsdenii strains, NCIMB 702410 and ATCC 25940.</title>
        <authorList>
            <person name="Hatmaker E.A."/>
            <person name="O'Dell K."/>
            <person name="Riley L.A."/>
            <person name="Klingeman D.M."/>
            <person name="Guss A.M."/>
        </authorList>
    </citation>
    <scope>NUCLEOTIDE SEQUENCE [LARGE SCALE GENOMIC DNA]</scope>
    <source>
        <strain evidence="1 2">NCIMB702410</strain>
    </source>
</reference>
<organism evidence="1 2">
    <name type="scientific">Megasphaera elsdenii</name>
    <dbReference type="NCBI Taxonomy" id="907"/>
    <lineage>
        <taxon>Bacteria</taxon>
        <taxon>Bacillati</taxon>
        <taxon>Bacillota</taxon>
        <taxon>Negativicutes</taxon>
        <taxon>Veillonellales</taxon>
        <taxon>Veillonellaceae</taxon>
        <taxon>Megasphaera</taxon>
    </lineage>
</organism>
<proteinExistence type="predicted"/>
<dbReference type="Proteomes" id="UP000238358">
    <property type="component" value="Chromosome"/>
</dbReference>